<keyword evidence="3" id="KW-0227">DNA damage</keyword>
<dbReference type="NCBIfam" id="TIGR00629">
    <property type="entry name" value="uvde"/>
    <property type="match status" value="1"/>
</dbReference>
<protein>
    <submittedName>
        <fullName evidence="7">UV DNA damage repair endonuclease UvsE</fullName>
    </submittedName>
</protein>
<dbReference type="SUPFAM" id="SSF51658">
    <property type="entry name" value="Xylose isomerase-like"/>
    <property type="match status" value="1"/>
</dbReference>
<sequence length="320" mass="37442">MIVRLGYVAMSKELVGASPSQTMTYKQYQQIADEEAARRKLERIAKKNIQNCIRLLRHNVANGIQFFRLSSRLIPLANHPGLPDWNYLRPIKDDLKELGNLSREHNMRIDFHPDHFIVFTTSDKDIFKSSAESLTMHKKLLEAMEIPLDHRCVLHVGGSYADKEKTLERYIHNFGLLPRDLQRMIMLENDDTTYNVEDALYLCEKLGLPLVFDLHHHMVYHENEDWFQHWDRMVDTWKFSELPLKIHMSSPRSEKDPRAHADLVDAEVFWAFIQKIKGSVKQVDCMIEAKDKDLALFALCDELKKKEGIEWVTPAVFQVK</sequence>
<dbReference type="GO" id="GO:0009411">
    <property type="term" value="P:response to UV"/>
    <property type="evidence" value="ECO:0007669"/>
    <property type="project" value="InterPro"/>
</dbReference>
<dbReference type="InterPro" id="IPR036237">
    <property type="entry name" value="Xyl_isomerase-like_sf"/>
</dbReference>
<organism evidence="7 8">
    <name type="scientific">Mangrovibacillus cuniculi</name>
    <dbReference type="NCBI Taxonomy" id="2593652"/>
    <lineage>
        <taxon>Bacteria</taxon>
        <taxon>Bacillati</taxon>
        <taxon>Bacillota</taxon>
        <taxon>Bacilli</taxon>
        <taxon>Bacillales</taxon>
        <taxon>Bacillaceae</taxon>
        <taxon>Mangrovibacillus</taxon>
    </lineage>
</organism>
<dbReference type="InterPro" id="IPR004601">
    <property type="entry name" value="UvdE"/>
</dbReference>
<dbReference type="KEGG" id="mcui:G8O30_15190"/>
<proteinExistence type="predicted"/>
<dbReference type="RefSeq" id="WP_239672863.1">
    <property type="nucleotide sequence ID" value="NZ_CP049742.1"/>
</dbReference>
<evidence type="ECO:0000256" key="2">
    <source>
        <dbReference type="ARBA" id="ARBA00022759"/>
    </source>
</evidence>
<accession>A0A7S8CDX0</accession>
<evidence type="ECO:0000256" key="1">
    <source>
        <dbReference type="ARBA" id="ARBA00022722"/>
    </source>
</evidence>
<evidence type="ECO:0000256" key="6">
    <source>
        <dbReference type="ARBA" id="ARBA00023204"/>
    </source>
</evidence>
<dbReference type="Pfam" id="PF03851">
    <property type="entry name" value="UvdE"/>
    <property type="match status" value="1"/>
</dbReference>
<keyword evidence="2 7" id="KW-0255">Endonuclease</keyword>
<evidence type="ECO:0000256" key="4">
    <source>
        <dbReference type="ARBA" id="ARBA00022769"/>
    </source>
</evidence>
<dbReference type="Gene3D" id="3.20.20.150">
    <property type="entry name" value="Divalent-metal-dependent TIM barrel enzymes"/>
    <property type="match status" value="1"/>
</dbReference>
<reference evidence="7 8" key="1">
    <citation type="submission" date="2019-07" db="EMBL/GenBank/DDBJ databases">
        <title>Genome sequence of 2 isolates from Red Sea Mangroves.</title>
        <authorList>
            <person name="Sefrji F."/>
            <person name="Michoud G."/>
            <person name="Merlino G."/>
            <person name="Daffonchio D."/>
        </authorList>
    </citation>
    <scope>NUCLEOTIDE SEQUENCE [LARGE SCALE GENOMIC DNA]</scope>
    <source>
        <strain evidence="7 8">R1DC41</strain>
    </source>
</reference>
<name>A0A7S8CDX0_9BACI</name>
<dbReference type="PANTHER" id="PTHR31290:SF5">
    <property type="entry name" value="UV-DAMAGE ENDONUCLEASE"/>
    <property type="match status" value="1"/>
</dbReference>
<evidence type="ECO:0000256" key="3">
    <source>
        <dbReference type="ARBA" id="ARBA00022763"/>
    </source>
</evidence>
<keyword evidence="5" id="KW-0378">Hydrolase</keyword>
<dbReference type="GO" id="GO:0016787">
    <property type="term" value="F:hydrolase activity"/>
    <property type="evidence" value="ECO:0007669"/>
    <property type="project" value="UniProtKB-KW"/>
</dbReference>
<gene>
    <name evidence="7" type="primary">uvsE</name>
    <name evidence="7" type="ORF">G8O30_15190</name>
</gene>
<keyword evidence="4" id="KW-0228">DNA excision</keyword>
<evidence type="ECO:0000256" key="5">
    <source>
        <dbReference type="ARBA" id="ARBA00022801"/>
    </source>
</evidence>
<dbReference type="GO" id="GO:0006289">
    <property type="term" value="P:nucleotide-excision repair"/>
    <property type="evidence" value="ECO:0007669"/>
    <property type="project" value="InterPro"/>
</dbReference>
<dbReference type="AlphaFoldDB" id="A0A7S8CDX0"/>
<dbReference type="EMBL" id="CP049742">
    <property type="protein sequence ID" value="QPC48180.1"/>
    <property type="molecule type" value="Genomic_DNA"/>
</dbReference>
<keyword evidence="6" id="KW-0234">DNA repair</keyword>
<dbReference type="GO" id="GO:0004519">
    <property type="term" value="F:endonuclease activity"/>
    <property type="evidence" value="ECO:0007669"/>
    <property type="project" value="UniProtKB-KW"/>
</dbReference>
<evidence type="ECO:0000313" key="8">
    <source>
        <dbReference type="Proteomes" id="UP000593626"/>
    </source>
</evidence>
<dbReference type="Proteomes" id="UP000593626">
    <property type="component" value="Chromosome"/>
</dbReference>
<dbReference type="PANTHER" id="PTHR31290">
    <property type="entry name" value="UV-DAMAGE ENDONUCLEASE"/>
    <property type="match status" value="1"/>
</dbReference>
<keyword evidence="8" id="KW-1185">Reference proteome</keyword>
<keyword evidence="1" id="KW-0540">Nuclease</keyword>
<evidence type="ECO:0000313" key="7">
    <source>
        <dbReference type="EMBL" id="QPC48180.1"/>
    </source>
</evidence>